<dbReference type="Proteomes" id="UP000810207">
    <property type="component" value="Unassembled WGS sequence"/>
</dbReference>
<evidence type="ECO:0000313" key="2">
    <source>
        <dbReference type="Proteomes" id="UP000810207"/>
    </source>
</evidence>
<dbReference type="RefSeq" id="WP_211085500.1">
    <property type="nucleotide sequence ID" value="NZ_CBCSLC010000022.1"/>
</dbReference>
<evidence type="ECO:0008006" key="3">
    <source>
        <dbReference type="Google" id="ProtNLM"/>
    </source>
</evidence>
<protein>
    <recommendedName>
        <fullName evidence="3">Apea-like HEPN domain-containing protein</fullName>
    </recommendedName>
</protein>
<name>A0ABS4S411_PAEXY</name>
<accession>A0ABS4S411</accession>
<keyword evidence="2" id="KW-1185">Reference proteome</keyword>
<evidence type="ECO:0000313" key="1">
    <source>
        <dbReference type="EMBL" id="MBP2249314.1"/>
    </source>
</evidence>
<organism evidence="1 2">
    <name type="scientific">Paenibacillus xylanexedens</name>
    <dbReference type="NCBI Taxonomy" id="528191"/>
    <lineage>
        <taxon>Bacteria</taxon>
        <taxon>Bacillati</taxon>
        <taxon>Bacillota</taxon>
        <taxon>Bacilli</taxon>
        <taxon>Bacillales</taxon>
        <taxon>Paenibacillaceae</taxon>
        <taxon>Paenibacillus</taxon>
    </lineage>
</organism>
<gene>
    <name evidence="1" type="ORF">J2Z28_006009</name>
</gene>
<comment type="caution">
    <text evidence="1">The sequence shown here is derived from an EMBL/GenBank/DDBJ whole genome shotgun (WGS) entry which is preliminary data.</text>
</comment>
<proteinExistence type="predicted"/>
<sequence>MENNTEHVVMENVKLDEPVVKLNEYFNLIKDREETIIAWNQSEQISYESSPTIFYDCLRLALPKVNLRLRKISGSEEGHFYALNKGKNSLLINYYGSKTIDVSSAPEEDAYLIGDHDVEHIKRVMDIIFEYSQIQHTAMSNSEWKTTEWSYAYNNYLSSCSTPYLEQAILSVITALEALLVTGSDQVSYRVSLNASLLIEEDETKRKQTFDLIKDMYNLRSKVVHGDISGFLKNIARPDIYDRYFKLKEVLSKILVKTYKIPMKTVLSQIENTIFKAPAVTFEDN</sequence>
<dbReference type="EMBL" id="JAGIKV010000035">
    <property type="protein sequence ID" value="MBP2249314.1"/>
    <property type="molecule type" value="Genomic_DNA"/>
</dbReference>
<reference evidence="1 2" key="1">
    <citation type="submission" date="2021-03" db="EMBL/GenBank/DDBJ databases">
        <title>Genomic Encyclopedia of Type Strains, Phase IV (KMG-IV): sequencing the most valuable type-strain genomes for metagenomic binning, comparative biology and taxonomic classification.</title>
        <authorList>
            <person name="Goeker M."/>
        </authorList>
    </citation>
    <scope>NUCLEOTIDE SEQUENCE [LARGE SCALE GENOMIC DNA]</scope>
    <source>
        <strain evidence="1 2">DSM 21292</strain>
    </source>
</reference>